<dbReference type="InterPro" id="IPR001478">
    <property type="entry name" value="PDZ"/>
</dbReference>
<gene>
    <name evidence="4" type="ORF">RM573_10460</name>
</gene>
<accession>A0ABU3A1G4</accession>
<dbReference type="EMBL" id="JAVRIF010000005">
    <property type="protein sequence ID" value="MDT0604017.1"/>
    <property type="molecule type" value="Genomic_DNA"/>
</dbReference>
<dbReference type="RefSeq" id="WP_311581389.1">
    <property type="nucleotide sequence ID" value="NZ_JAVRIF010000005.1"/>
</dbReference>
<evidence type="ECO:0000313" key="5">
    <source>
        <dbReference type="Proteomes" id="UP001266357"/>
    </source>
</evidence>
<feature type="region of interest" description="Disordered" evidence="1">
    <location>
        <begin position="499"/>
        <end position="532"/>
    </location>
</feature>
<feature type="domain" description="PDZ" evidence="3">
    <location>
        <begin position="213"/>
        <end position="292"/>
    </location>
</feature>
<keyword evidence="5" id="KW-1185">Reference proteome</keyword>
<proteinExistence type="predicted"/>
<comment type="caution">
    <text evidence="4">The sequence shown here is derived from an EMBL/GenBank/DDBJ whole genome shotgun (WGS) entry which is preliminary data.</text>
</comment>
<dbReference type="Proteomes" id="UP001266357">
    <property type="component" value="Unassembled WGS sequence"/>
</dbReference>
<dbReference type="Gene3D" id="2.30.42.10">
    <property type="match status" value="2"/>
</dbReference>
<sequence>MNTVFKRMKKCCNVTLIFMSLIMFSTIAKATQCSTLEFVSTKKNNEVYVAMISAHNDQAIEKTDNKYDILDGEHSYYLEEGMHTLIVEQWPAKKFRRLRKNNRISKKYLPVDKSTQILSLNVTAGRHYQLEFFKDKQEPSIRIKNDSAQLCSIDKNEVLAAKADHNFTDKLEDINLPSSLEYRLRKLMNRIAKFHNFEKIETQSNFIHARVNAYIGTSIDNEYKDNGKALKVLSVLPYSLAHKLQLMSGDKITHLGGKVIEADKRHPNQQLNDYFNELQLGEEIEIGLLRNNISKQLVGTYKPNVVPELSYQLDLSSSKHSQSIVKQLKRLPIELQFELDQLTIELSNYYRSKNHNLEYVNIARNKALDKRIGFSGNKIVFPDNVGLKVYEIEENSFAEYLGLKVNDVVMSINGEEITTDNIEQTLNSLSSLKLGEEISISIFRNEKLITLTNEYLPQVFVGFNFLVNLKSISVVKENLELIGNNNKWHEFNEKIRNTPRKYRWTNPNRNAPDRPRVSPAPRNPSSSNNGTK</sequence>
<protein>
    <submittedName>
        <fullName evidence="4">PDZ domain-containing protein</fullName>
    </submittedName>
</protein>
<evidence type="ECO:0000256" key="1">
    <source>
        <dbReference type="SAM" id="MobiDB-lite"/>
    </source>
</evidence>
<feature type="domain" description="PDZ" evidence="3">
    <location>
        <begin position="370"/>
        <end position="446"/>
    </location>
</feature>
<dbReference type="InterPro" id="IPR036034">
    <property type="entry name" value="PDZ_sf"/>
</dbReference>
<reference evidence="4 5" key="1">
    <citation type="submission" date="2023-09" db="EMBL/GenBank/DDBJ databases">
        <authorList>
            <person name="Rey-Velasco X."/>
        </authorList>
    </citation>
    <scope>NUCLEOTIDE SEQUENCE [LARGE SCALE GENOMIC DNA]</scope>
    <source>
        <strain evidence="4 5">W431</strain>
    </source>
</reference>
<dbReference type="SMART" id="SM00228">
    <property type="entry name" value="PDZ"/>
    <property type="match status" value="2"/>
</dbReference>
<evidence type="ECO:0000313" key="4">
    <source>
        <dbReference type="EMBL" id="MDT0604017.1"/>
    </source>
</evidence>
<feature type="compositionally biased region" description="Low complexity" evidence="1">
    <location>
        <begin position="517"/>
        <end position="532"/>
    </location>
</feature>
<dbReference type="SUPFAM" id="SSF50156">
    <property type="entry name" value="PDZ domain-like"/>
    <property type="match status" value="2"/>
</dbReference>
<organism evidence="4 5">
    <name type="scientific">Thalassotalea castellviae</name>
    <dbReference type="NCBI Taxonomy" id="3075612"/>
    <lineage>
        <taxon>Bacteria</taxon>
        <taxon>Pseudomonadati</taxon>
        <taxon>Pseudomonadota</taxon>
        <taxon>Gammaproteobacteria</taxon>
        <taxon>Alteromonadales</taxon>
        <taxon>Colwelliaceae</taxon>
        <taxon>Thalassotalea</taxon>
    </lineage>
</organism>
<dbReference type="Pfam" id="PF13180">
    <property type="entry name" value="PDZ_2"/>
    <property type="match status" value="1"/>
</dbReference>
<evidence type="ECO:0000259" key="3">
    <source>
        <dbReference type="SMART" id="SM00228"/>
    </source>
</evidence>
<feature type="chain" id="PRO_5047533619" evidence="2">
    <location>
        <begin position="31"/>
        <end position="532"/>
    </location>
</feature>
<feature type="signal peptide" evidence="2">
    <location>
        <begin position="1"/>
        <end position="30"/>
    </location>
</feature>
<name>A0ABU3A1G4_9GAMM</name>
<keyword evidence="2" id="KW-0732">Signal</keyword>
<evidence type="ECO:0000256" key="2">
    <source>
        <dbReference type="SAM" id="SignalP"/>
    </source>
</evidence>